<dbReference type="GeneID" id="109462652"/>
<dbReference type="KEGG" id="bbel:109462652"/>
<sequence length="543" mass="61493">MLSYKFVCVDLLKASQQEQTCGSDAPPCVSLKGGSSCLVPVKREEDPESMVTSGQPGSSFALDRTDNMQRAYRLNQREQIILDLQVHHLDTQASSSVMGINKEIRMLKGALQQTKRSTGSSADVLETSARERQEAAPEPRRIMMYGAWVGQRSLRTRSTLQSELMRNAARMRRRYERGHVEEEEEEDLEEEKEEQEENKDMHQDKTSVEDTETRKPRTQSLPTRPKTPDLSLDDLTLRPSSEPGAFRRRKREQNCERMPLLSRPKSTVHKKMSTGTQSSQDFEEVKSLSLKTQTKGSLNDEKSSAEPRTIGRLSSSKVDLSSIASVQERKNALKTTKDKLDHPSRPLNEKPTTLSYQNRRATKDSPVSCQTKAPNKIQNSSTSRSGYYEPAARPFSADVAHLRHKLEKSRIHFGWTRGGQRHAMTSRPRTSSDVTSPSGHRELDQCWGVPSDLYSHDSHDNDDSRPSTRAGTWSFLTDATTKGGKKSHSNCYPSNRTKKSSNADRGFPAKPRKSPRRGRRKSRLRATKVKQQNAYDIWVNNFK</sequence>
<feature type="compositionally biased region" description="Polar residues" evidence="1">
    <location>
        <begin position="350"/>
        <end position="385"/>
    </location>
</feature>
<accession>A0A6P4YCX9</accession>
<feature type="region of interest" description="Disordered" evidence="1">
    <location>
        <begin position="111"/>
        <end position="138"/>
    </location>
</feature>
<feature type="compositionally biased region" description="Basic residues" evidence="1">
    <location>
        <begin position="510"/>
        <end position="528"/>
    </location>
</feature>
<keyword evidence="2" id="KW-1185">Reference proteome</keyword>
<gene>
    <name evidence="3" type="primary">LOC109462652</name>
</gene>
<organism evidence="2 3">
    <name type="scientific">Branchiostoma belcheri</name>
    <name type="common">Amphioxus</name>
    <dbReference type="NCBI Taxonomy" id="7741"/>
    <lineage>
        <taxon>Eukaryota</taxon>
        <taxon>Metazoa</taxon>
        <taxon>Chordata</taxon>
        <taxon>Cephalochordata</taxon>
        <taxon>Leptocardii</taxon>
        <taxon>Amphioxiformes</taxon>
        <taxon>Branchiostomatidae</taxon>
        <taxon>Branchiostoma</taxon>
    </lineage>
</organism>
<feature type="compositionally biased region" description="Polar residues" evidence="1">
    <location>
        <begin position="312"/>
        <end position="325"/>
    </location>
</feature>
<dbReference type="RefSeq" id="XP_019614771.1">
    <property type="nucleotide sequence ID" value="XM_019759212.1"/>
</dbReference>
<feature type="region of interest" description="Disordered" evidence="1">
    <location>
        <begin position="416"/>
        <end position="447"/>
    </location>
</feature>
<proteinExistence type="predicted"/>
<feature type="compositionally biased region" description="Basic and acidic residues" evidence="1">
    <location>
        <begin position="128"/>
        <end position="138"/>
    </location>
</feature>
<feature type="region of interest" description="Disordered" evidence="1">
    <location>
        <begin position="477"/>
        <end position="529"/>
    </location>
</feature>
<feature type="compositionally biased region" description="Basic and acidic residues" evidence="1">
    <location>
        <begin position="327"/>
        <end position="348"/>
    </location>
</feature>
<feature type="compositionally biased region" description="Basic and acidic residues" evidence="1">
    <location>
        <begin position="198"/>
        <end position="215"/>
    </location>
</feature>
<evidence type="ECO:0000313" key="3">
    <source>
        <dbReference type="RefSeq" id="XP_019614771.1"/>
    </source>
</evidence>
<name>A0A6P4YCX9_BRABE</name>
<feature type="compositionally biased region" description="Polar residues" evidence="1">
    <location>
        <begin position="427"/>
        <end position="438"/>
    </location>
</feature>
<dbReference type="Proteomes" id="UP000515135">
    <property type="component" value="Unplaced"/>
</dbReference>
<feature type="compositionally biased region" description="Acidic residues" evidence="1">
    <location>
        <begin position="181"/>
        <end position="197"/>
    </location>
</feature>
<dbReference type="AlphaFoldDB" id="A0A6P4YCX9"/>
<evidence type="ECO:0000313" key="2">
    <source>
        <dbReference type="Proteomes" id="UP000515135"/>
    </source>
</evidence>
<dbReference type="OrthoDB" id="10457082at2759"/>
<evidence type="ECO:0000256" key="1">
    <source>
        <dbReference type="SAM" id="MobiDB-lite"/>
    </source>
</evidence>
<reference evidence="3" key="1">
    <citation type="submission" date="2025-08" db="UniProtKB">
        <authorList>
            <consortium name="RefSeq"/>
        </authorList>
    </citation>
    <scope>IDENTIFICATION</scope>
    <source>
        <tissue evidence="3">Gonad</tissue>
    </source>
</reference>
<feature type="compositionally biased region" description="Polar residues" evidence="1">
    <location>
        <begin position="111"/>
        <end position="121"/>
    </location>
</feature>
<protein>
    <submittedName>
        <fullName evidence="3">Histone-lysine N-methyltransferase EHMT2-like</fullName>
    </submittedName>
</protein>
<feature type="region of interest" description="Disordered" evidence="1">
    <location>
        <begin position="176"/>
        <end position="387"/>
    </location>
</feature>